<dbReference type="PANTHER" id="PTHR43482:SF1">
    <property type="entry name" value="PROTEIN AST1-RELATED"/>
    <property type="match status" value="1"/>
</dbReference>
<proteinExistence type="predicted"/>
<evidence type="ECO:0000259" key="1">
    <source>
        <dbReference type="SMART" id="SM00829"/>
    </source>
</evidence>
<dbReference type="AlphaFoldDB" id="A0A8T9BQ76"/>
<dbReference type="InterPro" id="IPR020843">
    <property type="entry name" value="ER"/>
</dbReference>
<comment type="caution">
    <text evidence="2">The sequence shown here is derived from an EMBL/GenBank/DDBJ whole genome shotgun (WGS) entry which is preliminary data.</text>
</comment>
<evidence type="ECO:0000313" key="3">
    <source>
        <dbReference type="Proteomes" id="UP000469558"/>
    </source>
</evidence>
<dbReference type="InterPro" id="IPR013154">
    <property type="entry name" value="ADH-like_N"/>
</dbReference>
<dbReference type="SUPFAM" id="SSF50129">
    <property type="entry name" value="GroES-like"/>
    <property type="match status" value="1"/>
</dbReference>
<dbReference type="SUPFAM" id="SSF51735">
    <property type="entry name" value="NAD(P)-binding Rossmann-fold domains"/>
    <property type="match status" value="1"/>
</dbReference>
<protein>
    <submittedName>
        <fullName evidence="2">Putative zinc-binding oxidoreductase</fullName>
    </submittedName>
</protein>
<feature type="domain" description="Enoyl reductase (ER)" evidence="1">
    <location>
        <begin position="21"/>
        <end position="217"/>
    </location>
</feature>
<reference evidence="2 3" key="1">
    <citation type="submission" date="2018-05" db="EMBL/GenBank/DDBJ databases">
        <title>Genome sequencing and assembly of the regulated plant pathogen Lachnellula willkommii and related sister species for the development of diagnostic species identification markers.</title>
        <authorList>
            <person name="Giroux E."/>
            <person name="Bilodeau G."/>
        </authorList>
    </citation>
    <scope>NUCLEOTIDE SEQUENCE [LARGE SCALE GENOMIC DNA]</scope>
    <source>
        <strain evidence="2 3">CBS 268.59</strain>
    </source>
</reference>
<dbReference type="Gene3D" id="3.40.50.720">
    <property type="entry name" value="NAD(P)-binding Rossmann-like Domain"/>
    <property type="match status" value="1"/>
</dbReference>
<organism evidence="2 3">
    <name type="scientific">Lachnellula suecica</name>
    <dbReference type="NCBI Taxonomy" id="602035"/>
    <lineage>
        <taxon>Eukaryota</taxon>
        <taxon>Fungi</taxon>
        <taxon>Dikarya</taxon>
        <taxon>Ascomycota</taxon>
        <taxon>Pezizomycotina</taxon>
        <taxon>Leotiomycetes</taxon>
        <taxon>Helotiales</taxon>
        <taxon>Lachnaceae</taxon>
        <taxon>Lachnellula</taxon>
    </lineage>
</organism>
<dbReference type="OrthoDB" id="3509362at2759"/>
<dbReference type="InterPro" id="IPR011032">
    <property type="entry name" value="GroES-like_sf"/>
</dbReference>
<sequence length="217" mass="22439">METMRAINLSKTGSAKYDTTALVTDLTLNSSQPRPVPSSSDVLVRIHAVAITPYELTWPAPALADPRIPCHDIAGIVVSASPTSSFRAGDKVFGLKDFRTQGGMAEYALADPAHLAIIPEGLDFVQAASIPRAALTAWQALRVQRGGVLKVGMSLLVTGASGAVGRMGVQIGKKIVGEKGKVVAVGGVGTEDIGADVAFNYRKTANWVGGGEEGGVG</sequence>
<dbReference type="Proteomes" id="UP000469558">
    <property type="component" value="Unassembled WGS sequence"/>
</dbReference>
<evidence type="ECO:0000313" key="2">
    <source>
        <dbReference type="EMBL" id="TVY53086.1"/>
    </source>
</evidence>
<gene>
    <name evidence="2" type="ORF">LSUE1_G009762</name>
</gene>
<dbReference type="Gene3D" id="3.90.180.10">
    <property type="entry name" value="Medium-chain alcohol dehydrogenases, catalytic domain"/>
    <property type="match status" value="1"/>
</dbReference>
<dbReference type="InterPro" id="IPR052585">
    <property type="entry name" value="Lipid_raft_assoc_Zn_ADH"/>
</dbReference>
<dbReference type="Pfam" id="PF08240">
    <property type="entry name" value="ADH_N"/>
    <property type="match status" value="1"/>
</dbReference>
<dbReference type="InterPro" id="IPR036291">
    <property type="entry name" value="NAD(P)-bd_dom_sf"/>
</dbReference>
<accession>A0A8T9BQ76</accession>
<dbReference type="SMART" id="SM00829">
    <property type="entry name" value="PKS_ER"/>
    <property type="match status" value="1"/>
</dbReference>
<dbReference type="EMBL" id="QGMK01003355">
    <property type="protein sequence ID" value="TVY53086.1"/>
    <property type="molecule type" value="Genomic_DNA"/>
</dbReference>
<dbReference type="GO" id="GO:0016491">
    <property type="term" value="F:oxidoreductase activity"/>
    <property type="evidence" value="ECO:0007669"/>
    <property type="project" value="InterPro"/>
</dbReference>
<dbReference type="PANTHER" id="PTHR43482">
    <property type="entry name" value="PROTEIN AST1-RELATED"/>
    <property type="match status" value="1"/>
</dbReference>
<name>A0A8T9BQ76_9HELO</name>
<keyword evidence="3" id="KW-1185">Reference proteome</keyword>